<dbReference type="PANTHER" id="PTHR47926:SF441">
    <property type="entry name" value="PENTATRICOPEPTIDE REPEAT-CONTAINING PROTEIN"/>
    <property type="match status" value="1"/>
</dbReference>
<feature type="repeat" description="PPR" evidence="2">
    <location>
        <begin position="303"/>
        <end position="337"/>
    </location>
</feature>
<dbReference type="EMBL" id="JAAARO010000023">
    <property type="protein sequence ID" value="KAF5725971.1"/>
    <property type="molecule type" value="Genomic_DNA"/>
</dbReference>
<dbReference type="OrthoDB" id="1934782at2759"/>
<dbReference type="InterPro" id="IPR046848">
    <property type="entry name" value="E_motif"/>
</dbReference>
<feature type="repeat" description="PPR" evidence="2">
    <location>
        <begin position="404"/>
        <end position="438"/>
    </location>
</feature>
<dbReference type="Pfam" id="PF01535">
    <property type="entry name" value="PPR"/>
    <property type="match status" value="3"/>
</dbReference>
<sequence length="1045" mass="116085">MVTKSMRLRFRSRRTTLFSYKTHGLLHRSTFSTIRHESSCFNQNHIQLVSPQLYTYASLLDCCIQECKRIKTDKVFDKMPQRILQASMTGKVVHGKSLKLRFGSTGLLGNMIVDLYAKCGLVELAEKAFNRLEIRNISAWNSILSAYLNQGNIELVVESFGLLWSAGRSPNEFTFASVLSACARLRYIKYARHIHCHIVKMGFESSSFCEGALIAVYTKCNCVSDAQRVFGGAMYLDTVSWTSHIAGFVQVGLPEEALKLFKEMQKAGHEPDQVVFGTVIDACINIGMLDDACQLFFQMSNPNVVAWNVMISGHAKRGFHVEAIEFFLKMRKVGIRSTRSTLGSLLTAISNLEALHLGFQVHAEAIKEGLYTNVYVGSALISMYAKCENMEAMKEVFDALDEKNIVLWNAALGGYVQNGCPYEVMELFSDMNASGLHPDEFTCTSVLSACGCLEYREIGHQLHTIIIKKKLSSNLFVGNALVDMYAKSGALKEARQQFDRMRTRDKVSWNAIIVGYVQEEDEVDAFNMFRRMIMSGIVPDEVSLSSILRACANVRGLGQAKLVHCLSIKSGLETGLYSGSALIDVYGKCGVIEAANKILSCMPQRSIASMNALIAGYAQNNLGEAINIFREMQAGNLKPNQITFASLLDACNGPQKLSLGKQIHCLTVKMGLLCNDEFLEISLLGMYMNSQEVIDANILFSELSNPKSTVLCTAMISGYIHNQCSDEALQVYREMRSYSVLPDQATFVCVLKACAILSSLREGKVTHSLIFHTGFDLDEPTGSALVDMYAKCGDVKGSVQVFEEMRCKHDIISWNSMINGFAKNGYAEDALRIFDEMKQTNILPDVVTFLGVLAACSHSGRVSEGRQVFDIMVNYYKIQPRVDHCACMIDVLGRGGLLKEAEEFIDKLDFEPDAKIWSSMLGACRIHGDYIRGQRAAEKLIELEPQNSSPYVLLSNIYAASGNWNGVNALRKAMREQGVKKLPGCSWIGLGQKTYLFVAGDKCHPGAIEIDALLKDLTELMKDDGLTAESDPLWHENELREGFCC</sequence>
<feature type="repeat" description="PPR" evidence="2">
    <location>
        <begin position="708"/>
        <end position="742"/>
    </location>
</feature>
<protein>
    <submittedName>
        <fullName evidence="3">Pentatricopeptide repeat-containing family protein</fullName>
    </submittedName>
</protein>
<feature type="repeat" description="PPR" evidence="2">
    <location>
        <begin position="810"/>
        <end position="844"/>
    </location>
</feature>
<feature type="repeat" description="PPR" evidence="2">
    <location>
        <begin position="136"/>
        <end position="170"/>
    </location>
</feature>
<evidence type="ECO:0000313" key="3">
    <source>
        <dbReference type="EMBL" id="KAF5725971.1"/>
    </source>
</evidence>
<feature type="repeat" description="PPR" evidence="2">
    <location>
        <begin position="505"/>
        <end position="539"/>
    </location>
</feature>
<dbReference type="GO" id="GO:0009451">
    <property type="term" value="P:RNA modification"/>
    <property type="evidence" value="ECO:0007669"/>
    <property type="project" value="InterPro"/>
</dbReference>
<dbReference type="FunCoup" id="A0A7J7BVS4">
    <property type="interactions" value="114"/>
</dbReference>
<feature type="repeat" description="PPR" evidence="2">
    <location>
        <begin position="237"/>
        <end position="271"/>
    </location>
</feature>
<dbReference type="GO" id="GO:0003723">
    <property type="term" value="F:RNA binding"/>
    <property type="evidence" value="ECO:0007669"/>
    <property type="project" value="InterPro"/>
</dbReference>
<dbReference type="InterPro" id="IPR011990">
    <property type="entry name" value="TPR-like_helical_dom_sf"/>
</dbReference>
<dbReference type="InterPro" id="IPR002885">
    <property type="entry name" value="PPR_rpt"/>
</dbReference>
<organism evidence="3 4">
    <name type="scientific">Tripterygium wilfordii</name>
    <name type="common">Thunder God vine</name>
    <dbReference type="NCBI Taxonomy" id="458696"/>
    <lineage>
        <taxon>Eukaryota</taxon>
        <taxon>Viridiplantae</taxon>
        <taxon>Streptophyta</taxon>
        <taxon>Embryophyta</taxon>
        <taxon>Tracheophyta</taxon>
        <taxon>Spermatophyta</taxon>
        <taxon>Magnoliopsida</taxon>
        <taxon>eudicotyledons</taxon>
        <taxon>Gunneridae</taxon>
        <taxon>Pentapetalae</taxon>
        <taxon>rosids</taxon>
        <taxon>fabids</taxon>
        <taxon>Celastrales</taxon>
        <taxon>Celastraceae</taxon>
        <taxon>Tripterygium</taxon>
    </lineage>
</organism>
<evidence type="ECO:0000313" key="4">
    <source>
        <dbReference type="Proteomes" id="UP000593562"/>
    </source>
</evidence>
<evidence type="ECO:0000256" key="1">
    <source>
        <dbReference type="ARBA" id="ARBA00022737"/>
    </source>
</evidence>
<dbReference type="Proteomes" id="UP000593562">
    <property type="component" value="Unassembled WGS sequence"/>
</dbReference>
<dbReference type="Pfam" id="PF13041">
    <property type="entry name" value="PPR_2"/>
    <property type="match status" value="7"/>
</dbReference>
<keyword evidence="4" id="KW-1185">Reference proteome</keyword>
<dbReference type="InParanoid" id="A0A7J7BVS4"/>
<keyword evidence="1" id="KW-0677">Repeat</keyword>
<dbReference type="FunFam" id="1.25.40.10:FF:000344">
    <property type="entry name" value="Pentatricopeptide repeat-containing protein"/>
    <property type="match status" value="1"/>
</dbReference>
<accession>A0A7J7BVS4</accession>
<dbReference type="FunFam" id="1.25.40.10:FF:000073">
    <property type="entry name" value="Pentatricopeptide repeat-containing protein chloroplastic"/>
    <property type="match status" value="3"/>
</dbReference>
<reference evidence="3 4" key="1">
    <citation type="journal article" date="2020" name="Nat. Commun.">
        <title>Genome of Tripterygium wilfordii and identification of cytochrome P450 involved in triptolide biosynthesis.</title>
        <authorList>
            <person name="Tu L."/>
            <person name="Su P."/>
            <person name="Zhang Z."/>
            <person name="Gao L."/>
            <person name="Wang J."/>
            <person name="Hu T."/>
            <person name="Zhou J."/>
            <person name="Zhang Y."/>
            <person name="Zhao Y."/>
            <person name="Liu Y."/>
            <person name="Song Y."/>
            <person name="Tong Y."/>
            <person name="Lu Y."/>
            <person name="Yang J."/>
            <person name="Xu C."/>
            <person name="Jia M."/>
            <person name="Peters R.J."/>
            <person name="Huang L."/>
            <person name="Gao W."/>
        </authorList>
    </citation>
    <scope>NUCLEOTIDE SEQUENCE [LARGE SCALE GENOMIC DNA]</scope>
    <source>
        <strain evidence="4">cv. XIE 37</strain>
        <tissue evidence="3">Leaf</tissue>
    </source>
</reference>
<dbReference type="Gene3D" id="1.25.40.10">
    <property type="entry name" value="Tetratricopeptide repeat domain"/>
    <property type="match status" value="7"/>
</dbReference>
<dbReference type="PROSITE" id="PS51375">
    <property type="entry name" value="PPR"/>
    <property type="match status" value="8"/>
</dbReference>
<dbReference type="AlphaFoldDB" id="A0A7J7BVS4"/>
<proteinExistence type="predicted"/>
<evidence type="ECO:0000256" key="2">
    <source>
        <dbReference type="PROSITE-ProRule" id="PRU00708"/>
    </source>
</evidence>
<dbReference type="NCBIfam" id="TIGR00756">
    <property type="entry name" value="PPR"/>
    <property type="match status" value="6"/>
</dbReference>
<dbReference type="FunFam" id="1.25.40.10:FF:000280">
    <property type="entry name" value="Pentatricopeptide repeat-containing protein"/>
    <property type="match status" value="1"/>
</dbReference>
<gene>
    <name evidence="3" type="ORF">HS088_TW23G00707</name>
</gene>
<name>A0A7J7BVS4_TRIWF</name>
<dbReference type="Pfam" id="PF20431">
    <property type="entry name" value="E_motif"/>
    <property type="match status" value="1"/>
</dbReference>
<dbReference type="PANTHER" id="PTHR47926">
    <property type="entry name" value="PENTATRICOPEPTIDE REPEAT-CONTAINING PROTEIN"/>
    <property type="match status" value="1"/>
</dbReference>
<dbReference type="Pfam" id="PF13812">
    <property type="entry name" value="PPR_3"/>
    <property type="match status" value="1"/>
</dbReference>
<feature type="repeat" description="PPR" evidence="2">
    <location>
        <begin position="474"/>
        <end position="504"/>
    </location>
</feature>
<comment type="caution">
    <text evidence="3">The sequence shown here is derived from an EMBL/GenBank/DDBJ whole genome shotgun (WGS) entry which is preliminary data.</text>
</comment>
<dbReference type="InterPro" id="IPR046960">
    <property type="entry name" value="PPR_At4g14850-like_plant"/>
</dbReference>